<organism evidence="1 2">
    <name type="scientific">Lyngbya aestuarii BL J</name>
    <dbReference type="NCBI Taxonomy" id="1348334"/>
    <lineage>
        <taxon>Bacteria</taxon>
        <taxon>Bacillati</taxon>
        <taxon>Cyanobacteriota</taxon>
        <taxon>Cyanophyceae</taxon>
        <taxon>Oscillatoriophycideae</taxon>
        <taxon>Oscillatoriales</taxon>
        <taxon>Microcoleaceae</taxon>
        <taxon>Lyngbya</taxon>
    </lineage>
</organism>
<accession>U7QNB8</accession>
<dbReference type="InterPro" id="IPR022789">
    <property type="entry name" value="ParD"/>
</dbReference>
<keyword evidence="2" id="KW-1185">Reference proteome</keyword>
<dbReference type="Gene3D" id="6.10.10.120">
    <property type="entry name" value="Antitoxin ParD1-like"/>
    <property type="match status" value="1"/>
</dbReference>
<gene>
    <name evidence="1" type="ORF">M595_2101</name>
</gene>
<dbReference type="EMBL" id="AUZM01000016">
    <property type="protein sequence ID" value="ERT07876.1"/>
    <property type="molecule type" value="Genomic_DNA"/>
</dbReference>
<dbReference type="RefSeq" id="WP_023065834.1">
    <property type="nucleotide sequence ID" value="NZ_AUZM01000016.1"/>
</dbReference>
<dbReference type="InterPro" id="IPR038296">
    <property type="entry name" value="ParD_sf"/>
</dbReference>
<dbReference type="Pfam" id="PF03693">
    <property type="entry name" value="ParD_antitoxin"/>
    <property type="match status" value="1"/>
</dbReference>
<evidence type="ECO:0000313" key="1">
    <source>
        <dbReference type="EMBL" id="ERT07876.1"/>
    </source>
</evidence>
<proteinExistence type="predicted"/>
<sequence>MSINLTSDQEQFIQSKLKSGKYQTSEEVVSKALRLLEVWEQAEAEWIEDVGTKIDAAISASEETPPLDGETFINEILERFNPAN</sequence>
<evidence type="ECO:0000313" key="2">
    <source>
        <dbReference type="Proteomes" id="UP000017127"/>
    </source>
</evidence>
<dbReference type="OrthoDB" id="517705at2"/>
<name>U7QNB8_9CYAN</name>
<dbReference type="PANTHER" id="PTHR36582">
    <property type="entry name" value="ANTITOXIN PARD"/>
    <property type="match status" value="1"/>
</dbReference>
<comment type="caution">
    <text evidence="1">The sequence shown here is derived from an EMBL/GenBank/DDBJ whole genome shotgun (WGS) entry which is preliminary data.</text>
</comment>
<protein>
    <recommendedName>
        <fullName evidence="3">Transcriptional regulator</fullName>
    </recommendedName>
</protein>
<dbReference type="AlphaFoldDB" id="U7QNB8"/>
<dbReference type="Proteomes" id="UP000017127">
    <property type="component" value="Unassembled WGS sequence"/>
</dbReference>
<dbReference type="PANTHER" id="PTHR36582:SF2">
    <property type="entry name" value="ANTITOXIN PARD"/>
    <property type="match status" value="1"/>
</dbReference>
<reference evidence="1 2" key="1">
    <citation type="journal article" date="2013" name="Front. Microbiol.">
        <title>Comparative genomic analyses of the cyanobacterium, Lyngbya aestuarii BL J, a powerful hydrogen producer.</title>
        <authorList>
            <person name="Kothari A."/>
            <person name="Vaughn M."/>
            <person name="Garcia-Pichel F."/>
        </authorList>
    </citation>
    <scope>NUCLEOTIDE SEQUENCE [LARGE SCALE GENOMIC DNA]</scope>
    <source>
        <strain evidence="1 2">BL J</strain>
    </source>
</reference>
<evidence type="ECO:0008006" key="3">
    <source>
        <dbReference type="Google" id="ProtNLM"/>
    </source>
</evidence>